<dbReference type="RefSeq" id="WP_088919348.1">
    <property type="nucleotide sequence ID" value="NZ_CP018632.1"/>
</dbReference>
<feature type="chain" id="PRO_5016428375" evidence="2">
    <location>
        <begin position="27"/>
        <end position="90"/>
    </location>
</feature>
<protein>
    <submittedName>
        <fullName evidence="3">Uncharacterized protein</fullName>
    </submittedName>
</protein>
<dbReference type="AlphaFoldDB" id="A0A2Z2P1H7"/>
<feature type="region of interest" description="Disordered" evidence="1">
    <location>
        <begin position="35"/>
        <end position="90"/>
    </location>
</feature>
<evidence type="ECO:0000313" key="3">
    <source>
        <dbReference type="EMBL" id="ASJ74297.1"/>
    </source>
</evidence>
<evidence type="ECO:0000256" key="1">
    <source>
        <dbReference type="SAM" id="MobiDB-lite"/>
    </source>
</evidence>
<feature type="compositionally biased region" description="Basic and acidic residues" evidence="1">
    <location>
        <begin position="62"/>
        <end position="83"/>
    </location>
</feature>
<sequence length="90" mass="9713">MKTVSCKSLAAIIMSFQLLTISGLHAEDSKVPEKLKKEVVETETQTPEQEKSESGEASGNIKDCEKVNESDKAGDGVEQKDIDDCGALIK</sequence>
<proteinExistence type="predicted"/>
<feature type="signal peptide" evidence="2">
    <location>
        <begin position="1"/>
        <end position="26"/>
    </location>
</feature>
<name>A0A2Z2P1H7_9GAMM</name>
<dbReference type="KEGG" id="gai:IMCC3135_21100"/>
<dbReference type="Proteomes" id="UP000250079">
    <property type="component" value="Chromosome"/>
</dbReference>
<keyword evidence="4" id="KW-1185">Reference proteome</keyword>
<gene>
    <name evidence="3" type="ORF">IMCC3135_21100</name>
</gene>
<dbReference type="EMBL" id="CP018632">
    <property type="protein sequence ID" value="ASJ74297.1"/>
    <property type="molecule type" value="Genomic_DNA"/>
</dbReference>
<organism evidence="3 4">
    <name type="scientific">Granulosicoccus antarcticus IMCC3135</name>
    <dbReference type="NCBI Taxonomy" id="1192854"/>
    <lineage>
        <taxon>Bacteria</taxon>
        <taxon>Pseudomonadati</taxon>
        <taxon>Pseudomonadota</taxon>
        <taxon>Gammaproteobacteria</taxon>
        <taxon>Chromatiales</taxon>
        <taxon>Granulosicoccaceae</taxon>
        <taxon>Granulosicoccus</taxon>
    </lineage>
</organism>
<accession>A0A2Z2P1H7</accession>
<reference evidence="3 4" key="1">
    <citation type="submission" date="2016-12" db="EMBL/GenBank/DDBJ databases">
        <authorList>
            <person name="Song W.-J."/>
            <person name="Kurnit D.M."/>
        </authorList>
    </citation>
    <scope>NUCLEOTIDE SEQUENCE [LARGE SCALE GENOMIC DNA]</scope>
    <source>
        <strain evidence="3 4">IMCC3135</strain>
    </source>
</reference>
<evidence type="ECO:0000256" key="2">
    <source>
        <dbReference type="SAM" id="SignalP"/>
    </source>
</evidence>
<keyword evidence="2" id="KW-0732">Signal</keyword>
<evidence type="ECO:0000313" key="4">
    <source>
        <dbReference type="Proteomes" id="UP000250079"/>
    </source>
</evidence>